<dbReference type="EMBL" id="JAQQWI010000005">
    <property type="protein sequence ID" value="KAK8035986.1"/>
    <property type="molecule type" value="Genomic_DNA"/>
</dbReference>
<name>A0ABR1SNS8_9PEZI</name>
<dbReference type="Proteomes" id="UP001396898">
    <property type="component" value="Unassembled WGS sequence"/>
</dbReference>
<gene>
    <name evidence="1" type="ORF">PG991_002059</name>
</gene>
<evidence type="ECO:0000313" key="1">
    <source>
        <dbReference type="EMBL" id="KAK8035986.1"/>
    </source>
</evidence>
<reference evidence="1 2" key="1">
    <citation type="submission" date="2023-01" db="EMBL/GenBank/DDBJ databases">
        <title>Analysis of 21 Apiospora genomes using comparative genomics revels a genus with tremendous synthesis potential of carbohydrate active enzymes and secondary metabolites.</title>
        <authorList>
            <person name="Sorensen T."/>
        </authorList>
    </citation>
    <scope>NUCLEOTIDE SEQUENCE [LARGE SCALE GENOMIC DNA]</scope>
    <source>
        <strain evidence="1 2">CBS 20057</strain>
    </source>
</reference>
<keyword evidence="2" id="KW-1185">Reference proteome</keyword>
<organism evidence="1 2">
    <name type="scientific">Apiospora marii</name>
    <dbReference type="NCBI Taxonomy" id="335849"/>
    <lineage>
        <taxon>Eukaryota</taxon>
        <taxon>Fungi</taxon>
        <taxon>Dikarya</taxon>
        <taxon>Ascomycota</taxon>
        <taxon>Pezizomycotina</taxon>
        <taxon>Sordariomycetes</taxon>
        <taxon>Xylariomycetidae</taxon>
        <taxon>Amphisphaeriales</taxon>
        <taxon>Apiosporaceae</taxon>
        <taxon>Apiospora</taxon>
    </lineage>
</organism>
<comment type="caution">
    <text evidence="1">The sequence shown here is derived from an EMBL/GenBank/DDBJ whole genome shotgun (WGS) entry which is preliminary data.</text>
</comment>
<accession>A0ABR1SNS8</accession>
<sequence>MLEAYRVMSERENKGVALMLPILQFVSEILWRCCYIFESFRAMAPSGGLGLNLLGEPVEGLIDFARKGRCYWPWLGPNIALDAFIFEQGILRENEPFDPQASYLVRMYGMGIRDLRFLQRNPNELERREQLDTLHRCHLLRSWLGQESSADLTEQLEFCYFSMAASMKYHIDGPQRLFPPGMEDHTQRVKARQREFKILKIMVDRIWQETERNEGRRRTPILLRRKCYAGTGEVIREGDWHLLETEEKRLLLGGRSQYHAQHPEHTRLLRQWLPTSVGSNPNCLLKSDKNLYYDLPLAPATPPPPCCGSCTCRGSGKNTAPDSALTTWMRVEPFINSKCSGAIYHAPNGLEEFMEVCNPSVLEKKDPSPAEVQQAELFSPRPKTAFDKLVEQEKQQMGL</sequence>
<proteinExistence type="predicted"/>
<evidence type="ECO:0000313" key="2">
    <source>
        <dbReference type="Proteomes" id="UP001396898"/>
    </source>
</evidence>
<protein>
    <submittedName>
        <fullName evidence="1">Uncharacterized protein</fullName>
    </submittedName>
</protein>